<evidence type="ECO:0000259" key="4">
    <source>
        <dbReference type="PROSITE" id="PS01124"/>
    </source>
</evidence>
<dbReference type="RefSeq" id="WP_149838167.1">
    <property type="nucleotide sequence ID" value="NZ_VUOC01000002.1"/>
</dbReference>
<dbReference type="GO" id="GO:0043565">
    <property type="term" value="F:sequence-specific DNA binding"/>
    <property type="evidence" value="ECO:0007669"/>
    <property type="project" value="InterPro"/>
</dbReference>
<organism evidence="5 6">
    <name type="scientific">Chitinophaga agrisoli</name>
    <dbReference type="NCBI Taxonomy" id="2607653"/>
    <lineage>
        <taxon>Bacteria</taxon>
        <taxon>Pseudomonadati</taxon>
        <taxon>Bacteroidota</taxon>
        <taxon>Chitinophagia</taxon>
        <taxon>Chitinophagales</taxon>
        <taxon>Chitinophagaceae</taxon>
        <taxon>Chitinophaga</taxon>
    </lineage>
</organism>
<dbReference type="SUPFAM" id="SSF51182">
    <property type="entry name" value="RmlC-like cupins"/>
    <property type="match status" value="1"/>
</dbReference>
<keyword evidence="6" id="KW-1185">Reference proteome</keyword>
<feature type="domain" description="HTH araC/xylS-type" evidence="4">
    <location>
        <begin position="163"/>
        <end position="261"/>
    </location>
</feature>
<keyword evidence="3" id="KW-0804">Transcription</keyword>
<dbReference type="EMBL" id="VUOC01000002">
    <property type="protein sequence ID" value="KAA2243291.1"/>
    <property type="molecule type" value="Genomic_DNA"/>
</dbReference>
<dbReference type="InterPro" id="IPR011051">
    <property type="entry name" value="RmlC_Cupin_sf"/>
</dbReference>
<dbReference type="Proteomes" id="UP000324611">
    <property type="component" value="Unassembled WGS sequence"/>
</dbReference>
<evidence type="ECO:0000313" key="6">
    <source>
        <dbReference type="Proteomes" id="UP000324611"/>
    </source>
</evidence>
<dbReference type="InterPro" id="IPR003313">
    <property type="entry name" value="AraC-bd"/>
</dbReference>
<dbReference type="Pfam" id="PF12833">
    <property type="entry name" value="HTH_18"/>
    <property type="match status" value="1"/>
</dbReference>
<evidence type="ECO:0000313" key="5">
    <source>
        <dbReference type="EMBL" id="KAA2243291.1"/>
    </source>
</evidence>
<name>A0A5B2VVJ0_9BACT</name>
<dbReference type="Pfam" id="PF02311">
    <property type="entry name" value="AraC_binding"/>
    <property type="match status" value="1"/>
</dbReference>
<dbReference type="PANTHER" id="PTHR11019">
    <property type="entry name" value="HTH-TYPE TRANSCRIPTIONAL REGULATOR NIMR"/>
    <property type="match status" value="1"/>
</dbReference>
<dbReference type="GO" id="GO:0003700">
    <property type="term" value="F:DNA-binding transcription factor activity"/>
    <property type="evidence" value="ECO:0007669"/>
    <property type="project" value="InterPro"/>
</dbReference>
<sequence length="261" mass="30183">MGLIASLPDINKQKNAVFVMHEKSEKLIPLHTHTKGQLSYTEGGIAYITIDYHTYVVPARHYFWIPAGMTHVLRVGHSATVLRSLYFYDHDDDRHPFYSQLGIYPASELLIQMINYSERWDGRHVTSKDDNFEFLVALKNLLPELNNKALPIVLPITDDEQMQSIIKYLEQNIGEKLSLESVSRRFNMSERSMSRLFQANLKISFLQYLKTLRMVKAIEMILKTNRPIGDIAFSVGYNTIGSFSDTFREFTHSRPSDFRKG</sequence>
<evidence type="ECO:0000256" key="2">
    <source>
        <dbReference type="ARBA" id="ARBA00023125"/>
    </source>
</evidence>
<evidence type="ECO:0000256" key="3">
    <source>
        <dbReference type="ARBA" id="ARBA00023163"/>
    </source>
</evidence>
<dbReference type="InterPro" id="IPR009057">
    <property type="entry name" value="Homeodomain-like_sf"/>
</dbReference>
<keyword evidence="2" id="KW-0238">DNA-binding</keyword>
<dbReference type="InterPro" id="IPR014710">
    <property type="entry name" value="RmlC-like_jellyroll"/>
</dbReference>
<reference evidence="5 6" key="2">
    <citation type="submission" date="2019-09" db="EMBL/GenBank/DDBJ databases">
        <authorList>
            <person name="Jin C."/>
        </authorList>
    </citation>
    <scope>NUCLEOTIDE SEQUENCE [LARGE SCALE GENOMIC DNA]</scope>
    <source>
        <strain evidence="5 6">BN140078</strain>
    </source>
</reference>
<dbReference type="AlphaFoldDB" id="A0A5B2VVJ0"/>
<gene>
    <name evidence="5" type="ORF">F0L74_12335</name>
</gene>
<keyword evidence="1" id="KW-0805">Transcription regulation</keyword>
<dbReference type="InterPro" id="IPR018060">
    <property type="entry name" value="HTH_AraC"/>
</dbReference>
<dbReference type="PROSITE" id="PS01124">
    <property type="entry name" value="HTH_ARAC_FAMILY_2"/>
    <property type="match status" value="1"/>
</dbReference>
<comment type="caution">
    <text evidence="5">The sequence shown here is derived from an EMBL/GenBank/DDBJ whole genome shotgun (WGS) entry which is preliminary data.</text>
</comment>
<dbReference type="SMART" id="SM00342">
    <property type="entry name" value="HTH_ARAC"/>
    <property type="match status" value="1"/>
</dbReference>
<protein>
    <submittedName>
        <fullName evidence="5">AraC family transcriptional regulator</fullName>
    </submittedName>
</protein>
<evidence type="ECO:0000256" key="1">
    <source>
        <dbReference type="ARBA" id="ARBA00023015"/>
    </source>
</evidence>
<accession>A0A5B2VVJ0</accession>
<dbReference type="PANTHER" id="PTHR11019:SF199">
    <property type="entry name" value="HTH-TYPE TRANSCRIPTIONAL REGULATOR NIMR"/>
    <property type="match status" value="1"/>
</dbReference>
<reference evidence="5 6" key="1">
    <citation type="submission" date="2019-09" db="EMBL/GenBank/DDBJ databases">
        <title>Chitinophaga ginsengihumi sp. nov., isolated from soil of ginseng rhizosphere.</title>
        <authorList>
            <person name="Lee J."/>
        </authorList>
    </citation>
    <scope>NUCLEOTIDE SEQUENCE [LARGE SCALE GENOMIC DNA]</scope>
    <source>
        <strain evidence="5 6">BN140078</strain>
    </source>
</reference>
<dbReference type="Gene3D" id="2.60.120.10">
    <property type="entry name" value="Jelly Rolls"/>
    <property type="match status" value="1"/>
</dbReference>
<proteinExistence type="predicted"/>
<dbReference type="Gene3D" id="1.10.10.60">
    <property type="entry name" value="Homeodomain-like"/>
    <property type="match status" value="2"/>
</dbReference>
<dbReference type="SUPFAM" id="SSF46689">
    <property type="entry name" value="Homeodomain-like"/>
    <property type="match status" value="2"/>
</dbReference>